<dbReference type="Proteomes" id="UP001164963">
    <property type="component" value="Chromosome"/>
</dbReference>
<dbReference type="RefSeq" id="WP_265542464.1">
    <property type="nucleotide sequence ID" value="NZ_CP098740.1"/>
</dbReference>
<evidence type="ECO:0000313" key="2">
    <source>
        <dbReference type="EMBL" id="UZK55062.1"/>
    </source>
</evidence>
<keyword evidence="1" id="KW-1133">Transmembrane helix</keyword>
<proteinExistence type="predicted"/>
<feature type="transmembrane region" description="Helical" evidence="1">
    <location>
        <begin position="45"/>
        <end position="66"/>
    </location>
</feature>
<evidence type="ECO:0000313" key="3">
    <source>
        <dbReference type="Proteomes" id="UP001164963"/>
    </source>
</evidence>
<feature type="transmembrane region" description="Helical" evidence="1">
    <location>
        <begin position="87"/>
        <end position="105"/>
    </location>
</feature>
<accession>A0ABY6PSK0</accession>
<sequence length="189" mass="19774">MEELRGGYKVLFWVALGLCGVDLLCMASTWLPGGHSAPEWLVTGLFLSVFPALAVAIVCGLVSGAATQLMGSRNAGQLGSYVRLLPYALKLAYAGVICLVALGFATGAGTAEDAEADASGYYYTYWDKTADPQQSVRVELTEPEYYEALKADLRISSATSAVLHAAGSFLVLASASATAGRARTAPELP</sequence>
<gene>
    <name evidence="2" type="ORF">NEH16_13795</name>
</gene>
<protein>
    <submittedName>
        <fullName evidence="2">Uncharacterized protein</fullName>
    </submittedName>
</protein>
<keyword evidence="1" id="KW-0812">Transmembrane</keyword>
<name>A0ABY6PSK0_9ACTN</name>
<organism evidence="2 3">
    <name type="scientific">Streptomyces drozdowiczii</name>
    <dbReference type="NCBI Taxonomy" id="202862"/>
    <lineage>
        <taxon>Bacteria</taxon>
        <taxon>Bacillati</taxon>
        <taxon>Actinomycetota</taxon>
        <taxon>Actinomycetes</taxon>
        <taxon>Kitasatosporales</taxon>
        <taxon>Streptomycetaceae</taxon>
        <taxon>Streptomyces</taxon>
    </lineage>
</organism>
<reference evidence="2" key="1">
    <citation type="journal article" date="2022" name="Front. Microbiol.">
        <title>Mirubactin C rescues the lethal effect of cell wall biosynthesis mutations in Bacillus subtilis.</title>
        <authorList>
            <person name="Kepplinger B."/>
            <person name="Wen X."/>
            <person name="Tyler A.R."/>
            <person name="Kim B.Y."/>
            <person name="Brown J."/>
            <person name="Banks P."/>
            <person name="Dashti Y."/>
            <person name="Mackenzie E.S."/>
            <person name="Wills C."/>
            <person name="Kawai Y."/>
            <person name="Waldron K.J."/>
            <person name="Allenby N.E.E."/>
            <person name="Wu L.J."/>
            <person name="Hall M.J."/>
            <person name="Errington J."/>
        </authorList>
    </citation>
    <scope>NUCLEOTIDE SEQUENCE</scope>
    <source>
        <strain evidence="2">MDA8-470</strain>
    </source>
</reference>
<keyword evidence="1" id="KW-0472">Membrane</keyword>
<evidence type="ECO:0000256" key="1">
    <source>
        <dbReference type="SAM" id="Phobius"/>
    </source>
</evidence>
<keyword evidence="3" id="KW-1185">Reference proteome</keyword>
<dbReference type="EMBL" id="CP098740">
    <property type="protein sequence ID" value="UZK55062.1"/>
    <property type="molecule type" value="Genomic_DNA"/>
</dbReference>
<feature type="transmembrane region" description="Helical" evidence="1">
    <location>
        <begin position="12"/>
        <end position="33"/>
    </location>
</feature>